<keyword evidence="3" id="KW-1185">Reference proteome</keyword>
<name>A0A7W3LHX1_ACTNM</name>
<organism evidence="2 3">
    <name type="scientific">Actinomadura namibiensis</name>
    <dbReference type="NCBI Taxonomy" id="182080"/>
    <lineage>
        <taxon>Bacteria</taxon>
        <taxon>Bacillati</taxon>
        <taxon>Actinomycetota</taxon>
        <taxon>Actinomycetes</taxon>
        <taxon>Streptosporangiales</taxon>
        <taxon>Thermomonosporaceae</taxon>
        <taxon>Actinomadura</taxon>
    </lineage>
</organism>
<dbReference type="RefSeq" id="WP_182841062.1">
    <property type="nucleotide sequence ID" value="NZ_BAAALP010000042.1"/>
</dbReference>
<protein>
    <recommendedName>
        <fullName evidence="1">MftR C-terminal domain-containing protein</fullName>
    </recommendedName>
</protein>
<accession>A0A7W3LHX1</accession>
<proteinExistence type="predicted"/>
<sequence length="110" mass="11725">MNSPLRAEPAARPAAEPPSVALRHAVWSSMATCVDRSGQALGVVRLILRTPALRARFVERQAQWRDDLAAELARRLGLDPATDLYPPLAAGMALTDRAFATIAPALDGPG</sequence>
<dbReference type="Proteomes" id="UP000572680">
    <property type="component" value="Unassembled WGS sequence"/>
</dbReference>
<gene>
    <name evidence="2" type="ORF">HNR61_000009</name>
</gene>
<dbReference type="EMBL" id="JACJIA010000001">
    <property type="protein sequence ID" value="MBA8948411.1"/>
    <property type="molecule type" value="Genomic_DNA"/>
</dbReference>
<evidence type="ECO:0000313" key="3">
    <source>
        <dbReference type="Proteomes" id="UP000572680"/>
    </source>
</evidence>
<dbReference type="Gene3D" id="1.10.357.10">
    <property type="entry name" value="Tetracycline Repressor, domain 2"/>
    <property type="match status" value="1"/>
</dbReference>
<reference evidence="2 3" key="1">
    <citation type="submission" date="2020-08" db="EMBL/GenBank/DDBJ databases">
        <title>Genomic Encyclopedia of Type Strains, Phase IV (KMG-IV): sequencing the most valuable type-strain genomes for metagenomic binning, comparative biology and taxonomic classification.</title>
        <authorList>
            <person name="Goeker M."/>
        </authorList>
    </citation>
    <scope>NUCLEOTIDE SEQUENCE [LARGE SCALE GENOMIC DNA]</scope>
    <source>
        <strain evidence="2 3">DSM 44197</strain>
    </source>
</reference>
<evidence type="ECO:0000259" key="1">
    <source>
        <dbReference type="Pfam" id="PF17754"/>
    </source>
</evidence>
<dbReference type="InterPro" id="IPR041347">
    <property type="entry name" value="MftR_C"/>
</dbReference>
<evidence type="ECO:0000313" key="2">
    <source>
        <dbReference type="EMBL" id="MBA8948411.1"/>
    </source>
</evidence>
<dbReference type="Pfam" id="PF17754">
    <property type="entry name" value="TetR_C_14"/>
    <property type="match status" value="1"/>
</dbReference>
<dbReference type="AlphaFoldDB" id="A0A7W3LHX1"/>
<comment type="caution">
    <text evidence="2">The sequence shown here is derived from an EMBL/GenBank/DDBJ whole genome shotgun (WGS) entry which is preliminary data.</text>
</comment>
<feature type="domain" description="MftR C-terminal" evidence="1">
    <location>
        <begin position="17"/>
        <end position="94"/>
    </location>
</feature>